<gene>
    <name evidence="1" type="ORF">GCM10025789_21770</name>
</gene>
<reference evidence="2" key="1">
    <citation type="journal article" date="2019" name="Int. J. Syst. Evol. Microbiol.">
        <title>The Global Catalogue of Microorganisms (GCM) 10K type strain sequencing project: providing services to taxonomists for standard genome sequencing and annotation.</title>
        <authorList>
            <consortium name="The Broad Institute Genomics Platform"/>
            <consortium name="The Broad Institute Genome Sequencing Center for Infectious Disease"/>
            <person name="Wu L."/>
            <person name="Ma J."/>
        </authorList>
    </citation>
    <scope>NUCLEOTIDE SEQUENCE [LARGE SCALE GENOMIC DNA]</scope>
    <source>
        <strain evidence="2">JCM 19125</strain>
    </source>
</reference>
<dbReference type="EMBL" id="BAABLV010000035">
    <property type="protein sequence ID" value="GAA4902636.1"/>
    <property type="molecule type" value="Genomic_DNA"/>
</dbReference>
<organism evidence="1 2">
    <name type="scientific">Tessaracoccus lubricantis</name>
    <dbReference type="NCBI Taxonomy" id="545543"/>
    <lineage>
        <taxon>Bacteria</taxon>
        <taxon>Bacillati</taxon>
        <taxon>Actinomycetota</taxon>
        <taxon>Actinomycetes</taxon>
        <taxon>Propionibacteriales</taxon>
        <taxon>Propionibacteriaceae</taxon>
        <taxon>Tessaracoccus</taxon>
    </lineage>
</organism>
<evidence type="ECO:0000313" key="1">
    <source>
        <dbReference type="EMBL" id="GAA4902636.1"/>
    </source>
</evidence>
<dbReference type="RefSeq" id="WP_345582742.1">
    <property type="nucleotide sequence ID" value="NZ_BAABLV010000035.1"/>
</dbReference>
<comment type="caution">
    <text evidence="1">The sequence shown here is derived from an EMBL/GenBank/DDBJ whole genome shotgun (WGS) entry which is preliminary data.</text>
</comment>
<evidence type="ECO:0000313" key="2">
    <source>
        <dbReference type="Proteomes" id="UP001501521"/>
    </source>
</evidence>
<dbReference type="Proteomes" id="UP001501521">
    <property type="component" value="Unassembled WGS sequence"/>
</dbReference>
<name>A0ABP9FHW1_9ACTN</name>
<proteinExistence type="predicted"/>
<sequence>MSRFFWLLVGAALTVFLMLKGRELLHKLTPRGVAEQVERKGHEAAAGFGTFMATFRSAMAEREAELRSELDLSESTN</sequence>
<protein>
    <submittedName>
        <fullName evidence="1">Uncharacterized protein</fullName>
    </submittedName>
</protein>
<keyword evidence="2" id="KW-1185">Reference proteome</keyword>
<accession>A0ABP9FHW1</accession>